<organism evidence="1">
    <name type="scientific">uncultured Caudovirales phage</name>
    <dbReference type="NCBI Taxonomy" id="2100421"/>
    <lineage>
        <taxon>Viruses</taxon>
        <taxon>Duplodnaviria</taxon>
        <taxon>Heunggongvirae</taxon>
        <taxon>Uroviricota</taxon>
        <taxon>Caudoviricetes</taxon>
        <taxon>Peduoviridae</taxon>
        <taxon>Maltschvirus</taxon>
        <taxon>Maltschvirus maltsch</taxon>
    </lineage>
</organism>
<gene>
    <name evidence="1" type="ORF">UFOVP242_205</name>
</gene>
<reference evidence="1" key="1">
    <citation type="submission" date="2020-05" db="EMBL/GenBank/DDBJ databases">
        <authorList>
            <person name="Chiriac C."/>
            <person name="Salcher M."/>
            <person name="Ghai R."/>
            <person name="Kavagutti S V."/>
        </authorList>
    </citation>
    <scope>NUCLEOTIDE SEQUENCE</scope>
</reference>
<evidence type="ECO:0000313" key="1">
    <source>
        <dbReference type="EMBL" id="CAB5221991.1"/>
    </source>
</evidence>
<protein>
    <submittedName>
        <fullName evidence="1">Uncharacterized protein</fullName>
    </submittedName>
</protein>
<accession>A0A6J7WVJ0</accession>
<sequence>MSKIKDIMIDVIEKLESGTSPDEIAYYINYTYEIPYNYEVMEIIEKIRSTMNRTNECVEEFAQRF</sequence>
<proteinExistence type="predicted"/>
<dbReference type="EMBL" id="LR798294">
    <property type="protein sequence ID" value="CAB5221991.1"/>
    <property type="molecule type" value="Genomic_DNA"/>
</dbReference>
<name>A0A6J7WVJ0_9CAUD</name>